<dbReference type="Proteomes" id="UP000095287">
    <property type="component" value="Unplaced"/>
</dbReference>
<dbReference type="WBParaSite" id="L893_g2536.t1">
    <property type="protein sequence ID" value="L893_g2536.t1"/>
    <property type="gene ID" value="L893_g2536"/>
</dbReference>
<sequence>MQCFLLTAITARFDAFSAESSRRLISVGHRALDVIILALLVKNARRTTPTKTVVTSSSLLVHSNLVWWFCCCACPAELTQPPAVATYHIQAQRAHHRGGGGGGGGGGRGRGKEGPTGGETDGRKTRNITGTNNARASLSDRRAALSVRWTARRTDRHRVEDGRAHNSDGQKSAPRLTKTCRP</sequence>
<keyword evidence="2" id="KW-1185">Reference proteome</keyword>
<evidence type="ECO:0000313" key="3">
    <source>
        <dbReference type="WBParaSite" id="L893_g2536.t1"/>
    </source>
</evidence>
<feature type="compositionally biased region" description="Basic and acidic residues" evidence="1">
    <location>
        <begin position="157"/>
        <end position="168"/>
    </location>
</feature>
<name>A0A1I7ZD83_9BILA</name>
<feature type="region of interest" description="Disordered" evidence="1">
    <location>
        <begin position="94"/>
        <end position="182"/>
    </location>
</feature>
<dbReference type="AlphaFoldDB" id="A0A1I7ZD83"/>
<feature type="compositionally biased region" description="Gly residues" evidence="1">
    <location>
        <begin position="99"/>
        <end position="119"/>
    </location>
</feature>
<proteinExistence type="predicted"/>
<accession>A0A1I7ZD83</accession>
<evidence type="ECO:0000256" key="1">
    <source>
        <dbReference type="SAM" id="MobiDB-lite"/>
    </source>
</evidence>
<reference evidence="3" key="1">
    <citation type="submission" date="2016-11" db="UniProtKB">
        <authorList>
            <consortium name="WormBaseParasite"/>
        </authorList>
    </citation>
    <scope>IDENTIFICATION</scope>
</reference>
<protein>
    <submittedName>
        <fullName evidence="3">Aminoacyl-tRNA hydrolase</fullName>
    </submittedName>
</protein>
<evidence type="ECO:0000313" key="2">
    <source>
        <dbReference type="Proteomes" id="UP000095287"/>
    </source>
</evidence>
<organism evidence="2 3">
    <name type="scientific">Steinernema glaseri</name>
    <dbReference type="NCBI Taxonomy" id="37863"/>
    <lineage>
        <taxon>Eukaryota</taxon>
        <taxon>Metazoa</taxon>
        <taxon>Ecdysozoa</taxon>
        <taxon>Nematoda</taxon>
        <taxon>Chromadorea</taxon>
        <taxon>Rhabditida</taxon>
        <taxon>Tylenchina</taxon>
        <taxon>Panagrolaimomorpha</taxon>
        <taxon>Strongyloidoidea</taxon>
        <taxon>Steinernematidae</taxon>
        <taxon>Steinernema</taxon>
    </lineage>
</organism>